<evidence type="ECO:0000256" key="2">
    <source>
        <dbReference type="SAM" id="Phobius"/>
    </source>
</evidence>
<organism evidence="3 4">
    <name type="scientific">Tangfeifania diversioriginum</name>
    <dbReference type="NCBI Taxonomy" id="1168035"/>
    <lineage>
        <taxon>Bacteria</taxon>
        <taxon>Pseudomonadati</taxon>
        <taxon>Bacteroidota</taxon>
        <taxon>Bacteroidia</taxon>
        <taxon>Marinilabiliales</taxon>
        <taxon>Prolixibacteraceae</taxon>
        <taxon>Tangfeifania</taxon>
    </lineage>
</organism>
<accession>A0A1M6CPC3</accession>
<evidence type="ECO:0000313" key="4">
    <source>
        <dbReference type="Proteomes" id="UP000184050"/>
    </source>
</evidence>
<keyword evidence="2" id="KW-1133">Transmembrane helix</keyword>
<keyword evidence="2" id="KW-0812">Transmembrane</keyword>
<dbReference type="AlphaFoldDB" id="A0A1M6CPC3"/>
<feature type="region of interest" description="Disordered" evidence="1">
    <location>
        <begin position="160"/>
        <end position="190"/>
    </location>
</feature>
<reference evidence="3 4" key="1">
    <citation type="submission" date="2016-11" db="EMBL/GenBank/DDBJ databases">
        <authorList>
            <person name="Jaros S."/>
            <person name="Januszkiewicz K."/>
            <person name="Wedrychowicz H."/>
        </authorList>
    </citation>
    <scope>NUCLEOTIDE SEQUENCE [LARGE SCALE GENOMIC DNA]</scope>
    <source>
        <strain evidence="3 4">DSM 27063</strain>
    </source>
</reference>
<feature type="compositionally biased region" description="Polar residues" evidence="1">
    <location>
        <begin position="176"/>
        <end position="190"/>
    </location>
</feature>
<name>A0A1M6CPC3_9BACT</name>
<proteinExistence type="predicted"/>
<dbReference type="OrthoDB" id="1163646at2"/>
<dbReference type="RefSeq" id="WP_139279458.1">
    <property type="nucleotide sequence ID" value="NZ_FQZE01000004.1"/>
</dbReference>
<feature type="transmembrane region" description="Helical" evidence="2">
    <location>
        <begin position="41"/>
        <end position="58"/>
    </location>
</feature>
<evidence type="ECO:0000313" key="3">
    <source>
        <dbReference type="EMBL" id="SHI62866.1"/>
    </source>
</evidence>
<keyword evidence="4" id="KW-1185">Reference proteome</keyword>
<gene>
    <name evidence="3" type="ORF">SAMN05444280_10445</name>
</gene>
<feature type="transmembrane region" description="Helical" evidence="2">
    <location>
        <begin position="12"/>
        <end position="34"/>
    </location>
</feature>
<dbReference type="STRING" id="1168035.SAMN05444280_10445"/>
<dbReference type="InterPro" id="IPR011990">
    <property type="entry name" value="TPR-like_helical_dom_sf"/>
</dbReference>
<sequence>MDLFDGLLLYEITLLLLGVILFLILSAGLLYYIIKKEQIKKLLLFFVIPIVMIGYPSIKEITISKDRIAFRKHLEEYIENPADSTSRRKVELYTEKLEKRATDSEDIMEVSKSNLLLGNPEKAVTLADKALQKDNTNQEARDIKRLAETQLQVNRNVSAMAQEEEAEQEEPEQEATLSESGNTQIAEPASNLNNLQITGELSEEAIKPVVSQNNLKVKSLQNVEVTQKLSNVKSFLLKKAAADTVSAK</sequence>
<protein>
    <submittedName>
        <fullName evidence="3">Uncharacterized protein</fullName>
    </submittedName>
</protein>
<feature type="compositionally biased region" description="Acidic residues" evidence="1">
    <location>
        <begin position="162"/>
        <end position="173"/>
    </location>
</feature>
<dbReference type="EMBL" id="FQZE01000004">
    <property type="protein sequence ID" value="SHI62866.1"/>
    <property type="molecule type" value="Genomic_DNA"/>
</dbReference>
<dbReference type="SUPFAM" id="SSF48452">
    <property type="entry name" value="TPR-like"/>
    <property type="match status" value="1"/>
</dbReference>
<keyword evidence="2" id="KW-0472">Membrane</keyword>
<dbReference type="Proteomes" id="UP000184050">
    <property type="component" value="Unassembled WGS sequence"/>
</dbReference>
<evidence type="ECO:0000256" key="1">
    <source>
        <dbReference type="SAM" id="MobiDB-lite"/>
    </source>
</evidence>